<protein>
    <submittedName>
        <fullName evidence="2">Uncharacterized protein</fullName>
    </submittedName>
</protein>
<feature type="compositionally biased region" description="Low complexity" evidence="1">
    <location>
        <begin position="118"/>
        <end position="138"/>
    </location>
</feature>
<accession>A0A0C3CU95</accession>
<reference evidence="2 3" key="1">
    <citation type="submission" date="2014-04" db="EMBL/GenBank/DDBJ databases">
        <authorList>
            <consortium name="DOE Joint Genome Institute"/>
            <person name="Kuo A."/>
            <person name="Gay G."/>
            <person name="Dore J."/>
            <person name="Kohler A."/>
            <person name="Nagy L.G."/>
            <person name="Floudas D."/>
            <person name="Copeland A."/>
            <person name="Barry K.W."/>
            <person name="Cichocki N."/>
            <person name="Veneault-Fourrey C."/>
            <person name="LaButti K."/>
            <person name="Lindquist E.A."/>
            <person name="Lipzen A."/>
            <person name="Lundell T."/>
            <person name="Morin E."/>
            <person name="Murat C."/>
            <person name="Sun H."/>
            <person name="Tunlid A."/>
            <person name="Henrissat B."/>
            <person name="Grigoriev I.V."/>
            <person name="Hibbett D.S."/>
            <person name="Martin F."/>
            <person name="Nordberg H.P."/>
            <person name="Cantor M.N."/>
            <person name="Hua S.X."/>
        </authorList>
    </citation>
    <scope>NUCLEOTIDE SEQUENCE [LARGE SCALE GENOMIC DNA]</scope>
    <source>
        <strain evidence="3">h7</strain>
    </source>
</reference>
<feature type="compositionally biased region" description="Low complexity" evidence="1">
    <location>
        <begin position="62"/>
        <end position="71"/>
    </location>
</feature>
<keyword evidence="3" id="KW-1185">Reference proteome</keyword>
<dbReference type="HOGENOM" id="CLU_1602932_0_0_1"/>
<proteinExistence type="predicted"/>
<feature type="region of interest" description="Disordered" evidence="1">
    <location>
        <begin position="49"/>
        <end position="166"/>
    </location>
</feature>
<sequence>MDSNFDKREGLLCDDPTNPVLGVVCHILKGLDVQNGSQPIDPQDMEALQAASEEVSRVYNQSSIPAPSSGPATPPTAPATPGAPPAVGDPAAGVIQGPAQGLPQKALSDGDPNAGPGSSTASFANAGSNASSSPAIAAPTPPVSPPMPPNPPNTPQPPVSAPTLPV</sequence>
<dbReference type="EMBL" id="KN831769">
    <property type="protein sequence ID" value="KIM47674.1"/>
    <property type="molecule type" value="Genomic_DNA"/>
</dbReference>
<feature type="compositionally biased region" description="Pro residues" evidence="1">
    <location>
        <begin position="72"/>
        <end position="84"/>
    </location>
</feature>
<dbReference type="Proteomes" id="UP000053424">
    <property type="component" value="Unassembled WGS sequence"/>
</dbReference>
<feature type="compositionally biased region" description="Pro residues" evidence="1">
    <location>
        <begin position="139"/>
        <end position="166"/>
    </location>
</feature>
<evidence type="ECO:0000313" key="3">
    <source>
        <dbReference type="Proteomes" id="UP000053424"/>
    </source>
</evidence>
<gene>
    <name evidence="2" type="ORF">M413DRAFT_206426</name>
</gene>
<reference evidence="3" key="2">
    <citation type="submission" date="2015-01" db="EMBL/GenBank/DDBJ databases">
        <title>Evolutionary Origins and Diversification of the Mycorrhizal Mutualists.</title>
        <authorList>
            <consortium name="DOE Joint Genome Institute"/>
            <consortium name="Mycorrhizal Genomics Consortium"/>
            <person name="Kohler A."/>
            <person name="Kuo A."/>
            <person name="Nagy L.G."/>
            <person name="Floudas D."/>
            <person name="Copeland A."/>
            <person name="Barry K.W."/>
            <person name="Cichocki N."/>
            <person name="Veneault-Fourrey C."/>
            <person name="LaButti K."/>
            <person name="Lindquist E.A."/>
            <person name="Lipzen A."/>
            <person name="Lundell T."/>
            <person name="Morin E."/>
            <person name="Murat C."/>
            <person name="Riley R."/>
            <person name="Ohm R."/>
            <person name="Sun H."/>
            <person name="Tunlid A."/>
            <person name="Henrissat B."/>
            <person name="Grigoriev I.V."/>
            <person name="Hibbett D.S."/>
            <person name="Martin F."/>
        </authorList>
    </citation>
    <scope>NUCLEOTIDE SEQUENCE [LARGE SCALE GENOMIC DNA]</scope>
    <source>
        <strain evidence="3">h7</strain>
    </source>
</reference>
<dbReference type="AlphaFoldDB" id="A0A0C3CU95"/>
<name>A0A0C3CU95_HEBCY</name>
<evidence type="ECO:0000313" key="2">
    <source>
        <dbReference type="EMBL" id="KIM47674.1"/>
    </source>
</evidence>
<organism evidence="2 3">
    <name type="scientific">Hebeloma cylindrosporum</name>
    <dbReference type="NCBI Taxonomy" id="76867"/>
    <lineage>
        <taxon>Eukaryota</taxon>
        <taxon>Fungi</taxon>
        <taxon>Dikarya</taxon>
        <taxon>Basidiomycota</taxon>
        <taxon>Agaricomycotina</taxon>
        <taxon>Agaricomycetes</taxon>
        <taxon>Agaricomycetidae</taxon>
        <taxon>Agaricales</taxon>
        <taxon>Agaricineae</taxon>
        <taxon>Hymenogastraceae</taxon>
        <taxon>Hebeloma</taxon>
    </lineage>
</organism>
<evidence type="ECO:0000256" key="1">
    <source>
        <dbReference type="SAM" id="MobiDB-lite"/>
    </source>
</evidence>